<proteinExistence type="predicted"/>
<comment type="caution">
    <text evidence="1">The sequence shown here is derived from an EMBL/GenBank/DDBJ whole genome shotgun (WGS) entry which is preliminary data.</text>
</comment>
<evidence type="ECO:0000313" key="1">
    <source>
        <dbReference type="EMBL" id="KAA0200024.1"/>
    </source>
</evidence>
<dbReference type="AlphaFoldDB" id="A0A8E0S363"/>
<organism evidence="1 2">
    <name type="scientific">Fasciolopsis buskii</name>
    <dbReference type="NCBI Taxonomy" id="27845"/>
    <lineage>
        <taxon>Eukaryota</taxon>
        <taxon>Metazoa</taxon>
        <taxon>Spiralia</taxon>
        <taxon>Lophotrochozoa</taxon>
        <taxon>Platyhelminthes</taxon>
        <taxon>Trematoda</taxon>
        <taxon>Digenea</taxon>
        <taxon>Plagiorchiida</taxon>
        <taxon>Echinostomata</taxon>
        <taxon>Echinostomatoidea</taxon>
        <taxon>Fasciolidae</taxon>
        <taxon>Fasciolopsis</taxon>
    </lineage>
</organism>
<name>A0A8E0S363_9TREM</name>
<sequence>MVTQLSKFSQKKQLLSISLMHKPSERD</sequence>
<protein>
    <submittedName>
        <fullName evidence="1">Uncharacterized protein</fullName>
    </submittedName>
</protein>
<reference evidence="1" key="1">
    <citation type="submission" date="2019-05" db="EMBL/GenBank/DDBJ databases">
        <title>Annotation for the trematode Fasciolopsis buski.</title>
        <authorList>
            <person name="Choi Y.-J."/>
        </authorList>
    </citation>
    <scope>NUCLEOTIDE SEQUENCE</scope>
    <source>
        <strain evidence="1">HT</strain>
        <tissue evidence="1">Whole worm</tissue>
    </source>
</reference>
<gene>
    <name evidence="1" type="ORF">FBUS_02407</name>
</gene>
<accession>A0A8E0S363</accession>
<dbReference type="EMBL" id="LUCM01000778">
    <property type="protein sequence ID" value="KAA0200024.1"/>
    <property type="molecule type" value="Genomic_DNA"/>
</dbReference>
<keyword evidence="2" id="KW-1185">Reference proteome</keyword>
<dbReference type="Proteomes" id="UP000728185">
    <property type="component" value="Unassembled WGS sequence"/>
</dbReference>
<evidence type="ECO:0000313" key="2">
    <source>
        <dbReference type="Proteomes" id="UP000728185"/>
    </source>
</evidence>